<feature type="non-terminal residue" evidence="1">
    <location>
        <position position="1"/>
    </location>
</feature>
<dbReference type="Proteomes" id="UP000789759">
    <property type="component" value="Unassembled WGS sequence"/>
</dbReference>
<sequence>YKDNILLKLDQLLKNSLSLITVKSSMDTTIEQVTFQKNKFGVIFSIAKIEINIALKTKSNKELVQLLKGFILAKQNVGNNNSRIENNKIQNND</sequence>
<dbReference type="EMBL" id="CAJVQA010064870">
    <property type="protein sequence ID" value="CAG8830846.1"/>
    <property type="molecule type" value="Genomic_DNA"/>
</dbReference>
<evidence type="ECO:0000313" key="1">
    <source>
        <dbReference type="EMBL" id="CAG8830846.1"/>
    </source>
</evidence>
<evidence type="ECO:0000313" key="2">
    <source>
        <dbReference type="Proteomes" id="UP000789759"/>
    </source>
</evidence>
<feature type="non-terminal residue" evidence="1">
    <location>
        <position position="93"/>
    </location>
</feature>
<dbReference type="OrthoDB" id="2392513at2759"/>
<organism evidence="1 2">
    <name type="scientific">Cetraspora pellucida</name>
    <dbReference type="NCBI Taxonomy" id="1433469"/>
    <lineage>
        <taxon>Eukaryota</taxon>
        <taxon>Fungi</taxon>
        <taxon>Fungi incertae sedis</taxon>
        <taxon>Mucoromycota</taxon>
        <taxon>Glomeromycotina</taxon>
        <taxon>Glomeromycetes</taxon>
        <taxon>Diversisporales</taxon>
        <taxon>Gigasporaceae</taxon>
        <taxon>Cetraspora</taxon>
    </lineage>
</organism>
<keyword evidence="2" id="KW-1185">Reference proteome</keyword>
<accession>A0A9N9KGQ8</accession>
<comment type="caution">
    <text evidence="1">The sequence shown here is derived from an EMBL/GenBank/DDBJ whole genome shotgun (WGS) entry which is preliminary data.</text>
</comment>
<gene>
    <name evidence="1" type="ORF">CPELLU_LOCUS20658</name>
</gene>
<dbReference type="AlphaFoldDB" id="A0A9N9KGQ8"/>
<reference evidence="1" key="1">
    <citation type="submission" date="2021-06" db="EMBL/GenBank/DDBJ databases">
        <authorList>
            <person name="Kallberg Y."/>
            <person name="Tangrot J."/>
            <person name="Rosling A."/>
        </authorList>
    </citation>
    <scope>NUCLEOTIDE SEQUENCE</scope>
    <source>
        <strain evidence="1">FL966</strain>
    </source>
</reference>
<proteinExistence type="predicted"/>
<name>A0A9N9KGQ8_9GLOM</name>
<protein>
    <submittedName>
        <fullName evidence="1">1298_t:CDS:1</fullName>
    </submittedName>
</protein>